<organism evidence="1 2">
    <name type="scientific">Aspergillus sclerotioniger CBS 115572</name>
    <dbReference type="NCBI Taxonomy" id="1450535"/>
    <lineage>
        <taxon>Eukaryota</taxon>
        <taxon>Fungi</taxon>
        <taxon>Dikarya</taxon>
        <taxon>Ascomycota</taxon>
        <taxon>Pezizomycotina</taxon>
        <taxon>Eurotiomycetes</taxon>
        <taxon>Eurotiomycetidae</taxon>
        <taxon>Eurotiales</taxon>
        <taxon>Aspergillaceae</taxon>
        <taxon>Aspergillus</taxon>
        <taxon>Aspergillus subgen. Circumdati</taxon>
    </lineage>
</organism>
<comment type="caution">
    <text evidence="1">The sequence shown here is derived from an EMBL/GenBank/DDBJ whole genome shotgun (WGS) entry which is preliminary data.</text>
</comment>
<dbReference type="GeneID" id="37119068"/>
<dbReference type="Proteomes" id="UP000246702">
    <property type="component" value="Unassembled WGS sequence"/>
</dbReference>
<dbReference type="STRING" id="1450535.A0A317XBQ0"/>
<sequence length="384" mass="42656">MATKAPEWPILAASARKSEHPHERVFDLRHGANTLLRHLEVSKGSRVPNPIIDHVKNVQDFLIDLLKSPPGRFWSQGHEALQAEIKALRQSMEERLHSLEIASKDPSFPDDRSWANIAAQGGAPPVASTRSGSTGIPPSELMEAQIIVKLGDPDDVARFRKMIPGDMLAKAEKARIQVCQAEAPPAGRCKIRREAEAARQHSARARRLWKDADIRTPTWGMVVHGVRIKSVDLTRPEGIIKALLTDNAPSEEVFSMVVEFTSPVPANTAIKYSVLWISEILTAVKYDRSARLRQCYNCQQYGHIGSEGRDARGTKVCQLRGHTLRVEQEMPGTREESAVNRGQGRLEGPWPLPLCSSPFPSNVLVDEDGIHKRTDNNTGQRLRG</sequence>
<evidence type="ECO:0000313" key="1">
    <source>
        <dbReference type="EMBL" id="PWY96006.1"/>
    </source>
</evidence>
<dbReference type="OrthoDB" id="4507328at2759"/>
<dbReference type="RefSeq" id="XP_025472767.1">
    <property type="nucleotide sequence ID" value="XM_025616925.1"/>
</dbReference>
<gene>
    <name evidence="1" type="ORF">BO94DRAFT_620341</name>
</gene>
<dbReference type="EMBL" id="MSFK01000002">
    <property type="protein sequence ID" value="PWY96006.1"/>
    <property type="molecule type" value="Genomic_DNA"/>
</dbReference>
<evidence type="ECO:0008006" key="3">
    <source>
        <dbReference type="Google" id="ProtNLM"/>
    </source>
</evidence>
<proteinExistence type="predicted"/>
<reference evidence="1 2" key="1">
    <citation type="submission" date="2016-12" db="EMBL/GenBank/DDBJ databases">
        <title>The genomes of Aspergillus section Nigri reveals drivers in fungal speciation.</title>
        <authorList>
            <consortium name="DOE Joint Genome Institute"/>
            <person name="Vesth T.C."/>
            <person name="Nybo J."/>
            <person name="Theobald S."/>
            <person name="Brandl J."/>
            <person name="Frisvad J.C."/>
            <person name="Nielsen K.F."/>
            <person name="Lyhne E.K."/>
            <person name="Kogle M.E."/>
            <person name="Kuo A."/>
            <person name="Riley R."/>
            <person name="Clum A."/>
            <person name="Nolan M."/>
            <person name="Lipzen A."/>
            <person name="Salamov A."/>
            <person name="Henrissat B."/>
            <person name="Wiebenga A."/>
            <person name="De Vries R.P."/>
            <person name="Grigoriev I.V."/>
            <person name="Mortensen U.H."/>
            <person name="Andersen M.R."/>
            <person name="Baker S.E."/>
        </authorList>
    </citation>
    <scope>NUCLEOTIDE SEQUENCE [LARGE SCALE GENOMIC DNA]</scope>
    <source>
        <strain evidence="1 2">CBS 115572</strain>
    </source>
</reference>
<keyword evidence="2" id="KW-1185">Reference proteome</keyword>
<name>A0A317XBQ0_9EURO</name>
<evidence type="ECO:0000313" key="2">
    <source>
        <dbReference type="Proteomes" id="UP000246702"/>
    </source>
</evidence>
<dbReference type="AlphaFoldDB" id="A0A317XBQ0"/>
<accession>A0A317XBQ0</accession>
<protein>
    <recommendedName>
        <fullName evidence="3">CCHC-type domain-containing protein</fullName>
    </recommendedName>
</protein>